<dbReference type="STRING" id="683960.A0A1E3PAH5"/>
<dbReference type="GO" id="GO:0005935">
    <property type="term" value="C:cellular bud neck"/>
    <property type="evidence" value="ECO:0007669"/>
    <property type="project" value="TreeGrafter"/>
</dbReference>
<dbReference type="GeneID" id="30203915"/>
<proteinExistence type="predicted"/>
<evidence type="ECO:0000313" key="2">
    <source>
        <dbReference type="Proteomes" id="UP000094112"/>
    </source>
</evidence>
<evidence type="ECO:0000313" key="1">
    <source>
        <dbReference type="EMBL" id="ODQ62300.1"/>
    </source>
</evidence>
<organism evidence="1 2">
    <name type="scientific">Wickerhamomyces anomalus (strain ATCC 58044 / CBS 1984 / NCYC 433 / NRRL Y-366-8)</name>
    <name type="common">Yeast</name>
    <name type="synonym">Hansenula anomala</name>
    <dbReference type="NCBI Taxonomy" id="683960"/>
    <lineage>
        <taxon>Eukaryota</taxon>
        <taxon>Fungi</taxon>
        <taxon>Dikarya</taxon>
        <taxon>Ascomycota</taxon>
        <taxon>Saccharomycotina</taxon>
        <taxon>Saccharomycetes</taxon>
        <taxon>Phaffomycetales</taxon>
        <taxon>Wickerhamomycetaceae</taxon>
        <taxon>Wickerhamomyces</taxon>
    </lineage>
</organism>
<dbReference type="PANTHER" id="PTHR28245:SF1">
    <property type="entry name" value="ARF3-INTERACTING PROTEIN 1"/>
    <property type="match status" value="1"/>
</dbReference>
<dbReference type="OrthoDB" id="3980302at2759"/>
<dbReference type="Proteomes" id="UP000094112">
    <property type="component" value="Unassembled WGS sequence"/>
</dbReference>
<dbReference type="Pfam" id="PF08616">
    <property type="entry name" value="SPA"/>
    <property type="match status" value="1"/>
</dbReference>
<reference evidence="1 2" key="1">
    <citation type="journal article" date="2016" name="Proc. Natl. Acad. Sci. U.S.A.">
        <title>Comparative genomics of biotechnologically important yeasts.</title>
        <authorList>
            <person name="Riley R."/>
            <person name="Haridas S."/>
            <person name="Wolfe K.H."/>
            <person name="Lopes M.R."/>
            <person name="Hittinger C.T."/>
            <person name="Goeker M."/>
            <person name="Salamov A.A."/>
            <person name="Wisecaver J.H."/>
            <person name="Long T.M."/>
            <person name="Calvey C.H."/>
            <person name="Aerts A.L."/>
            <person name="Barry K.W."/>
            <person name="Choi C."/>
            <person name="Clum A."/>
            <person name="Coughlan A.Y."/>
            <person name="Deshpande S."/>
            <person name="Douglass A.P."/>
            <person name="Hanson S.J."/>
            <person name="Klenk H.-P."/>
            <person name="LaButti K.M."/>
            <person name="Lapidus A."/>
            <person name="Lindquist E.A."/>
            <person name="Lipzen A.M."/>
            <person name="Meier-Kolthoff J.P."/>
            <person name="Ohm R.A."/>
            <person name="Otillar R.P."/>
            <person name="Pangilinan J.L."/>
            <person name="Peng Y."/>
            <person name="Rokas A."/>
            <person name="Rosa C.A."/>
            <person name="Scheuner C."/>
            <person name="Sibirny A.A."/>
            <person name="Slot J.C."/>
            <person name="Stielow J.B."/>
            <person name="Sun H."/>
            <person name="Kurtzman C.P."/>
            <person name="Blackwell M."/>
            <person name="Grigoriev I.V."/>
            <person name="Jeffries T.W."/>
        </authorList>
    </citation>
    <scope>NUCLEOTIDE SEQUENCE [LARGE SCALE GENOMIC DNA]</scope>
    <source>
        <strain evidence="2">ATCC 58044 / CBS 1984 / NCYC 433 / NRRL Y-366-8</strain>
    </source>
</reference>
<dbReference type="EMBL" id="KV454208">
    <property type="protein sequence ID" value="ODQ62300.1"/>
    <property type="molecule type" value="Genomic_DNA"/>
</dbReference>
<dbReference type="InterPro" id="IPR052809">
    <property type="entry name" value="Actin_polarity_regulatory"/>
</dbReference>
<gene>
    <name evidence="1" type="ORF">WICANDRAFT_98813</name>
</gene>
<dbReference type="PANTHER" id="PTHR28245">
    <property type="entry name" value="ARF3-INTERACTING PROTEIN 1"/>
    <property type="match status" value="1"/>
</dbReference>
<protein>
    <submittedName>
        <fullName evidence="1">Uncharacterized protein</fullName>
    </submittedName>
</protein>
<dbReference type="GO" id="GO:0005886">
    <property type="term" value="C:plasma membrane"/>
    <property type="evidence" value="ECO:0007669"/>
    <property type="project" value="TreeGrafter"/>
</dbReference>
<keyword evidence="2" id="KW-1185">Reference proteome</keyword>
<dbReference type="AlphaFoldDB" id="A0A1E3PAH5"/>
<dbReference type="GO" id="GO:0000282">
    <property type="term" value="P:cellular bud site selection"/>
    <property type="evidence" value="ECO:0007669"/>
    <property type="project" value="TreeGrafter"/>
</dbReference>
<dbReference type="GO" id="GO:0051666">
    <property type="term" value="P:actin cortical patch localization"/>
    <property type="evidence" value="ECO:0007669"/>
    <property type="project" value="TreeGrafter"/>
</dbReference>
<name>A0A1E3PAH5_WICAA</name>
<sequence length="466" mass="55042">MRLNDINTIFENKSHDDDILFFYTVTKKIEDVNDARGAKIRSISIGTPLSNFVIFKHLITLTIQNFIRDGQVSHLISLFNTINSIDISLWKQFCQANNNLQRVLSLNSEVNNQLVFPKLKQLLLNESQTEGIRYKSGTLQYYPTYTPDDPQDKILSKIPINLSLTSPSSTFHTDLNLTIPILTFLKKLSMKLNSTNYQNFNIFIYSNDSKDQLCQFILSLSNFLNGFNNPYFHNDKILYLPLIDLSNFETLLKYDKQVHNTKIIGTNNIMMKENFTDFYDFWYDLNMEELFMNETKLELFDVSMTKTQDFINLCDVLIKQHHDFDTVSNTMIKFTIYEILKILKRDDSENELNLKDYYLSRNKNLVFFDWVFEFKIIRLIDTFDQYFKILQSDQVEEMDVDTLYECLEFMIGFLVGNVKGHLETFIHILEIFPVNIQKIDELMMKIHSIIYSSLFYFKIGTYKNKF</sequence>
<dbReference type="RefSeq" id="XP_019041507.1">
    <property type="nucleotide sequence ID" value="XM_019186669.1"/>
</dbReference>
<accession>A0A1E3PAH5</accession>